<dbReference type="AlphaFoldDB" id="A0AB38X8G6"/>
<dbReference type="InterPro" id="IPR006528">
    <property type="entry name" value="Phage_head_morphogenesis_dom"/>
</dbReference>
<dbReference type="EMBL" id="CP113117">
    <property type="protein sequence ID" value="WAD02632.1"/>
    <property type="molecule type" value="Genomic_DNA"/>
</dbReference>
<reference evidence="2" key="1">
    <citation type="submission" date="2022-11" db="EMBL/GenBank/DDBJ databases">
        <title>Whole genome sequence of Levilactobacillus brevis SMB091.</title>
        <authorList>
            <person name="Kim J.-M."/>
            <person name="Kim O.-C."/>
            <person name="Choi Y.H."/>
            <person name="Han N.S."/>
            <person name="Hurh B."/>
        </authorList>
    </citation>
    <scope>NUCLEOTIDE SEQUENCE</scope>
    <source>
        <strain evidence="2">SMB091</strain>
    </source>
</reference>
<feature type="domain" description="Phage head morphogenesis" evidence="1">
    <location>
        <begin position="102"/>
        <end position="155"/>
    </location>
</feature>
<dbReference type="Proteomes" id="UP001164768">
    <property type="component" value="Chromosome"/>
</dbReference>
<dbReference type="RefSeq" id="WP_164508913.1">
    <property type="nucleotide sequence ID" value="NZ_CAKMAP010000006.1"/>
</dbReference>
<dbReference type="Pfam" id="PF04233">
    <property type="entry name" value="Phage_Mu_F"/>
    <property type="match status" value="1"/>
</dbReference>
<name>A0AB38X8G6_LEVBR</name>
<evidence type="ECO:0000313" key="2">
    <source>
        <dbReference type="EMBL" id="WAD02632.1"/>
    </source>
</evidence>
<gene>
    <name evidence="2" type="ORF">ORR04_05495</name>
</gene>
<organism evidence="2 3">
    <name type="scientific">Levilactobacillus brevis</name>
    <name type="common">Lactobacillus brevis</name>
    <dbReference type="NCBI Taxonomy" id="1580"/>
    <lineage>
        <taxon>Bacteria</taxon>
        <taxon>Bacillati</taxon>
        <taxon>Bacillota</taxon>
        <taxon>Bacilli</taxon>
        <taxon>Lactobacillales</taxon>
        <taxon>Lactobacillaceae</taxon>
        <taxon>Levilactobacillus</taxon>
    </lineage>
</organism>
<evidence type="ECO:0000313" key="3">
    <source>
        <dbReference type="Proteomes" id="UP001164768"/>
    </source>
</evidence>
<evidence type="ECO:0000259" key="1">
    <source>
        <dbReference type="Pfam" id="PF04233"/>
    </source>
</evidence>
<accession>A0AB38X8G6</accession>
<protein>
    <submittedName>
        <fullName evidence="2">Phage minor head protein</fullName>
    </submittedName>
</protein>
<sequence length="164" mass="19167">MSLKIGIQSVNPLQGDEDLSKATIDFITKYIKNHFPNLSGREFNEFIAITFDSLSKGDRGQSITDYMNSNNLSESNISVYDSVLDLSMRPLAFISRYRLIRNRFKYYTWCALNDERTSPEHRKLDGKKFALLPEYETKEFPYLEIYPGSEHLCRCFMDPDFDNM</sequence>
<proteinExistence type="predicted"/>